<sequence length="116" mass="12792">MKYLCLAYFDEKRLQTMSAEEEAACMRDSRAHRAALRQSGQLLAVHALQPVATATTLRRQGNTVAPTDGPFAETKEQLGGFLLVEARDLDEALRIASDMPIGRIGCIEVRPVAEFD</sequence>
<comment type="similarity">
    <text evidence="1">Belongs to the YciI family.</text>
</comment>
<evidence type="ECO:0000313" key="3">
    <source>
        <dbReference type="EMBL" id="TWH99993.1"/>
    </source>
</evidence>
<dbReference type="InterPro" id="IPR005545">
    <property type="entry name" value="YCII"/>
</dbReference>
<feature type="domain" description="YCII-related" evidence="2">
    <location>
        <begin position="1"/>
        <end position="115"/>
    </location>
</feature>
<dbReference type="EMBL" id="VLKN01000008">
    <property type="protein sequence ID" value="TWH99993.1"/>
    <property type="molecule type" value="Genomic_DNA"/>
</dbReference>
<reference evidence="3 4" key="1">
    <citation type="journal article" date="2015" name="Stand. Genomic Sci.">
        <title>Genomic Encyclopedia of Bacterial and Archaeal Type Strains, Phase III: the genomes of soil and plant-associated and newly described type strains.</title>
        <authorList>
            <person name="Whitman W.B."/>
            <person name="Woyke T."/>
            <person name="Klenk H.P."/>
            <person name="Zhou Y."/>
            <person name="Lilburn T.G."/>
            <person name="Beck B.J."/>
            <person name="De Vos P."/>
            <person name="Vandamme P."/>
            <person name="Eisen J.A."/>
            <person name="Garrity G."/>
            <person name="Hugenholtz P."/>
            <person name="Kyrpides N.C."/>
        </authorList>
    </citation>
    <scope>NUCLEOTIDE SEQUENCE [LARGE SCALE GENOMIC DNA]</scope>
    <source>
        <strain evidence="3 4">CGMCC 1.10821</strain>
    </source>
</reference>
<keyword evidence="4" id="KW-1185">Reference proteome</keyword>
<dbReference type="SUPFAM" id="SSF54909">
    <property type="entry name" value="Dimeric alpha+beta barrel"/>
    <property type="match status" value="1"/>
</dbReference>
<organism evidence="3 4">
    <name type="scientific">Luteimonas cucumeris</name>
    <dbReference type="NCBI Taxonomy" id="985012"/>
    <lineage>
        <taxon>Bacteria</taxon>
        <taxon>Pseudomonadati</taxon>
        <taxon>Pseudomonadota</taxon>
        <taxon>Gammaproteobacteria</taxon>
        <taxon>Lysobacterales</taxon>
        <taxon>Lysobacteraceae</taxon>
        <taxon>Luteimonas</taxon>
    </lineage>
</organism>
<evidence type="ECO:0000313" key="4">
    <source>
        <dbReference type="Proteomes" id="UP000315167"/>
    </source>
</evidence>
<gene>
    <name evidence="3" type="ORF">IP90_03000</name>
</gene>
<dbReference type="RefSeq" id="WP_144900481.1">
    <property type="nucleotide sequence ID" value="NZ_VLKN01000008.1"/>
</dbReference>
<protein>
    <recommendedName>
        <fullName evidence="2">YCII-related domain-containing protein</fullName>
    </recommendedName>
</protein>
<dbReference type="PANTHER" id="PTHR35174:SF3">
    <property type="entry name" value="BLL7171 PROTEIN"/>
    <property type="match status" value="1"/>
</dbReference>
<dbReference type="PANTHER" id="PTHR35174">
    <property type="entry name" value="BLL7171 PROTEIN-RELATED"/>
    <property type="match status" value="1"/>
</dbReference>
<comment type="caution">
    <text evidence="3">The sequence shown here is derived from an EMBL/GenBank/DDBJ whole genome shotgun (WGS) entry which is preliminary data.</text>
</comment>
<dbReference type="AlphaFoldDB" id="A0A562KXS4"/>
<evidence type="ECO:0000256" key="1">
    <source>
        <dbReference type="ARBA" id="ARBA00007689"/>
    </source>
</evidence>
<evidence type="ECO:0000259" key="2">
    <source>
        <dbReference type="Pfam" id="PF03795"/>
    </source>
</evidence>
<dbReference type="Proteomes" id="UP000315167">
    <property type="component" value="Unassembled WGS sequence"/>
</dbReference>
<proteinExistence type="inferred from homology"/>
<dbReference type="OrthoDB" id="9807535at2"/>
<accession>A0A562KXS4</accession>
<name>A0A562KXS4_9GAMM</name>
<dbReference type="Pfam" id="PF03795">
    <property type="entry name" value="YCII"/>
    <property type="match status" value="1"/>
</dbReference>
<dbReference type="InterPro" id="IPR011008">
    <property type="entry name" value="Dimeric_a/b-barrel"/>
</dbReference>
<dbReference type="Gene3D" id="3.30.70.1060">
    <property type="entry name" value="Dimeric alpha+beta barrel"/>
    <property type="match status" value="1"/>
</dbReference>